<feature type="transmembrane region" description="Helical" evidence="1">
    <location>
        <begin position="21"/>
        <end position="42"/>
    </location>
</feature>
<dbReference type="RefSeq" id="WP_185694044.1">
    <property type="nucleotide sequence ID" value="NZ_JACHVA010000126.1"/>
</dbReference>
<name>A0A7X1B0Q4_9BACT</name>
<dbReference type="NCBIfam" id="TIGR04294">
    <property type="entry name" value="pre_pil_HX9DG"/>
    <property type="match status" value="1"/>
</dbReference>
<dbReference type="NCBIfam" id="TIGR02532">
    <property type="entry name" value="IV_pilin_GFxxxE"/>
    <property type="match status" value="1"/>
</dbReference>
<dbReference type="Pfam" id="PF07963">
    <property type="entry name" value="N_methyl"/>
    <property type="match status" value="1"/>
</dbReference>
<dbReference type="AlphaFoldDB" id="A0A7X1B0Q4"/>
<dbReference type="Gene3D" id="3.30.700.10">
    <property type="entry name" value="Glycoprotein, Type 4 Pilin"/>
    <property type="match status" value="1"/>
</dbReference>
<dbReference type="PANTHER" id="PTHR30093">
    <property type="entry name" value="GENERAL SECRETION PATHWAY PROTEIN G"/>
    <property type="match status" value="1"/>
</dbReference>
<accession>A0A7X1B0Q4</accession>
<keyword evidence="3" id="KW-1185">Reference proteome</keyword>
<protein>
    <submittedName>
        <fullName evidence="2">Prepilin-type N-terminal cleavage/methylation domain-containing protein</fullName>
    </submittedName>
</protein>
<evidence type="ECO:0000256" key="1">
    <source>
        <dbReference type="SAM" id="Phobius"/>
    </source>
</evidence>
<dbReference type="InterPro" id="IPR012902">
    <property type="entry name" value="N_methyl_site"/>
</dbReference>
<keyword evidence="1" id="KW-0472">Membrane</keyword>
<dbReference type="InterPro" id="IPR027558">
    <property type="entry name" value="Pre_pil_HX9DG_C"/>
</dbReference>
<comment type="caution">
    <text evidence="2">The sequence shown here is derived from an EMBL/GenBank/DDBJ whole genome shotgun (WGS) entry which is preliminary data.</text>
</comment>
<keyword evidence="1" id="KW-1133">Transmembrane helix</keyword>
<proteinExistence type="predicted"/>
<dbReference type="Proteomes" id="UP000525652">
    <property type="component" value="Unassembled WGS sequence"/>
</dbReference>
<evidence type="ECO:0000313" key="2">
    <source>
        <dbReference type="EMBL" id="MBC2603417.1"/>
    </source>
</evidence>
<sequence length="244" mass="26808">MRPHLAPDPTKRLSPQHAFTLIELLSVLAIISILIAITIPAIHSYRVSATKSKCASNLRQLAFATQTYANDHKGKAPYPRVLNDGSPSYAHAPHYYQVAAYNETLAPYLGNRFDSMYCPGALSDDPQGTYDPEAQRASAEPNDFVSYQYFQGSSSGAPSGNVKEEYSDLFSNILDAPGHCAMWGCLTYTTGSRTFGHMEGRSTSGTIEGMNAAFVDGSVRWVPFDQLEPYTNDGAYYWPKPITN</sequence>
<gene>
    <name evidence="2" type="ORF">H5P30_16660</name>
</gene>
<dbReference type="EMBL" id="JACHVA010000126">
    <property type="protein sequence ID" value="MBC2603417.1"/>
    <property type="molecule type" value="Genomic_DNA"/>
</dbReference>
<reference evidence="2 3" key="1">
    <citation type="submission" date="2020-07" db="EMBL/GenBank/DDBJ databases">
        <authorList>
            <person name="Feng X."/>
        </authorList>
    </citation>
    <scope>NUCLEOTIDE SEQUENCE [LARGE SCALE GENOMIC DNA]</scope>
    <source>
        <strain evidence="2 3">JCM14086</strain>
    </source>
</reference>
<dbReference type="InterPro" id="IPR045584">
    <property type="entry name" value="Pilin-like"/>
</dbReference>
<dbReference type="SUPFAM" id="SSF54523">
    <property type="entry name" value="Pili subunits"/>
    <property type="match status" value="1"/>
</dbReference>
<keyword evidence="1" id="KW-0812">Transmembrane</keyword>
<organism evidence="2 3">
    <name type="scientific">Puniceicoccus vermicola</name>
    <dbReference type="NCBI Taxonomy" id="388746"/>
    <lineage>
        <taxon>Bacteria</taxon>
        <taxon>Pseudomonadati</taxon>
        <taxon>Verrucomicrobiota</taxon>
        <taxon>Opitutia</taxon>
        <taxon>Puniceicoccales</taxon>
        <taxon>Puniceicoccaceae</taxon>
        <taxon>Puniceicoccus</taxon>
    </lineage>
</organism>
<evidence type="ECO:0000313" key="3">
    <source>
        <dbReference type="Proteomes" id="UP000525652"/>
    </source>
</evidence>